<dbReference type="InterPro" id="IPR017871">
    <property type="entry name" value="ABC_transporter-like_CS"/>
</dbReference>
<dbReference type="InterPro" id="IPR003439">
    <property type="entry name" value="ABC_transporter-like_ATP-bd"/>
</dbReference>
<evidence type="ECO:0000256" key="2">
    <source>
        <dbReference type="ARBA" id="ARBA00022448"/>
    </source>
</evidence>
<dbReference type="PROSITE" id="PS00211">
    <property type="entry name" value="ABC_TRANSPORTER_1"/>
    <property type="match status" value="1"/>
</dbReference>
<dbReference type="GO" id="GO:0005524">
    <property type="term" value="F:ATP binding"/>
    <property type="evidence" value="ECO:0007669"/>
    <property type="project" value="UniProtKB-KW"/>
</dbReference>
<dbReference type="InterPro" id="IPR027417">
    <property type="entry name" value="P-loop_NTPase"/>
</dbReference>
<evidence type="ECO:0000256" key="4">
    <source>
        <dbReference type="ARBA" id="ARBA00022840"/>
    </source>
</evidence>
<dbReference type="KEGG" id="ebm:SG0102_15130"/>
<dbReference type="InParanoid" id="A0A3G9JTZ1"/>
<evidence type="ECO:0000313" key="6">
    <source>
        <dbReference type="EMBL" id="BBH26579.1"/>
    </source>
</evidence>
<keyword evidence="2" id="KW-0813">Transport</keyword>
<sequence>MELIIKNLTKKYGSFIALNHVNMTFTPGVYGILGANGAGKSTLMNLITDNLKRSSGEILYNGEDILKQGARYRKKLGYMPQQQGFYEDFTALQFLYYIGELKGLNRAIRHDQAEELLEQVHLYDVRHEKLKSFSGGMRQRVLLAQALLGNPQIIILDEPSAGLDPRERVHIRNMIASLGRQKIVLISTHIVSDVECIADSIILMKQGQVIAQDTPEALIHSITHHVEEFPCTKRSVSALQKKYPEGILVQRSDGLHYRIVTQEPITGGLMIPADHLNLEDVYMYYVK</sequence>
<dbReference type="FunCoup" id="A0A3G9JTZ1">
    <property type="interactions" value="315"/>
</dbReference>
<evidence type="ECO:0000259" key="5">
    <source>
        <dbReference type="PROSITE" id="PS50893"/>
    </source>
</evidence>
<dbReference type="Gene3D" id="3.40.50.300">
    <property type="entry name" value="P-loop containing nucleotide triphosphate hydrolases"/>
    <property type="match status" value="1"/>
</dbReference>
<keyword evidence="3" id="KW-0547">Nucleotide-binding</keyword>
<dbReference type="AlphaFoldDB" id="A0A3G9JTZ1"/>
<dbReference type="PANTHER" id="PTHR43335">
    <property type="entry name" value="ABC TRANSPORTER, ATP-BINDING PROTEIN"/>
    <property type="match status" value="1"/>
</dbReference>
<dbReference type="RefSeq" id="WP_125119431.1">
    <property type="nucleotide sequence ID" value="NZ_AP019309.1"/>
</dbReference>
<accession>A0A3G9JTZ1</accession>
<protein>
    <submittedName>
        <fullName evidence="6">ABC transporter ATP-binding protein</fullName>
    </submittedName>
</protein>
<dbReference type="PROSITE" id="PS50893">
    <property type="entry name" value="ABC_TRANSPORTER_2"/>
    <property type="match status" value="1"/>
</dbReference>
<dbReference type="SMART" id="SM00382">
    <property type="entry name" value="AAA"/>
    <property type="match status" value="1"/>
</dbReference>
<dbReference type="EMBL" id="AP019309">
    <property type="protein sequence ID" value="BBH26579.1"/>
    <property type="molecule type" value="Genomic_DNA"/>
</dbReference>
<proteinExistence type="inferred from homology"/>
<dbReference type="Pfam" id="PF00005">
    <property type="entry name" value="ABC_tran"/>
    <property type="match status" value="1"/>
</dbReference>
<keyword evidence="7" id="KW-1185">Reference proteome</keyword>
<dbReference type="OrthoDB" id="9775135at2"/>
<evidence type="ECO:0000313" key="7">
    <source>
        <dbReference type="Proteomes" id="UP000268059"/>
    </source>
</evidence>
<feature type="domain" description="ABC transporter" evidence="5">
    <location>
        <begin position="3"/>
        <end position="231"/>
    </location>
</feature>
<dbReference type="InterPro" id="IPR003593">
    <property type="entry name" value="AAA+_ATPase"/>
</dbReference>
<dbReference type="GO" id="GO:0016887">
    <property type="term" value="F:ATP hydrolysis activity"/>
    <property type="evidence" value="ECO:0007669"/>
    <property type="project" value="InterPro"/>
</dbReference>
<evidence type="ECO:0000256" key="1">
    <source>
        <dbReference type="ARBA" id="ARBA00005417"/>
    </source>
</evidence>
<keyword evidence="4 6" id="KW-0067">ATP-binding</keyword>
<gene>
    <name evidence="6" type="ORF">SG0102_15130</name>
</gene>
<dbReference type="PANTHER" id="PTHR43335:SF2">
    <property type="entry name" value="ABC TRANSPORTER, ATP-BINDING PROTEIN"/>
    <property type="match status" value="1"/>
</dbReference>
<reference evidence="6 7" key="1">
    <citation type="submission" date="2018-11" db="EMBL/GenBank/DDBJ databases">
        <title>Novel Erysipelotrichaceae bacterium isolated from small intestine of a swine.</title>
        <authorList>
            <person name="Kim J.S."/>
            <person name="Choe H."/>
            <person name="Lee Y.R."/>
            <person name="Kim K.M."/>
            <person name="Park D.S."/>
        </authorList>
    </citation>
    <scope>NUCLEOTIDE SEQUENCE [LARGE SCALE GENOMIC DNA]</scope>
    <source>
        <strain evidence="6 7">SG0102</strain>
    </source>
</reference>
<evidence type="ECO:0000256" key="3">
    <source>
        <dbReference type="ARBA" id="ARBA00022741"/>
    </source>
</evidence>
<organism evidence="6 7">
    <name type="scientific">Intestinibaculum porci</name>
    <dbReference type="NCBI Taxonomy" id="2487118"/>
    <lineage>
        <taxon>Bacteria</taxon>
        <taxon>Bacillati</taxon>
        <taxon>Bacillota</taxon>
        <taxon>Erysipelotrichia</taxon>
        <taxon>Erysipelotrichales</taxon>
        <taxon>Erysipelotrichaceae</taxon>
        <taxon>Intestinibaculum</taxon>
    </lineage>
</organism>
<dbReference type="SUPFAM" id="SSF52540">
    <property type="entry name" value="P-loop containing nucleoside triphosphate hydrolases"/>
    <property type="match status" value="1"/>
</dbReference>
<comment type="similarity">
    <text evidence="1">Belongs to the ABC transporter superfamily.</text>
</comment>
<dbReference type="Proteomes" id="UP000268059">
    <property type="component" value="Chromosome"/>
</dbReference>
<name>A0A3G9JTZ1_9FIRM</name>